<dbReference type="GO" id="GO:0032259">
    <property type="term" value="P:methylation"/>
    <property type="evidence" value="ECO:0007669"/>
    <property type="project" value="UniProtKB-KW"/>
</dbReference>
<dbReference type="CDD" id="cd02440">
    <property type="entry name" value="AdoMet_MTases"/>
    <property type="match status" value="1"/>
</dbReference>
<reference evidence="6 7" key="1">
    <citation type="journal article" date="2016" name="Nat. Commun.">
        <title>Thousands of microbial genomes shed light on interconnected biogeochemical processes in an aquifer system.</title>
        <authorList>
            <person name="Anantharaman K."/>
            <person name="Brown C.T."/>
            <person name="Hug L.A."/>
            <person name="Sharon I."/>
            <person name="Castelle C.J."/>
            <person name="Probst A.J."/>
            <person name="Thomas B.C."/>
            <person name="Singh A."/>
            <person name="Wilkins M.J."/>
            <person name="Karaoz U."/>
            <person name="Brodie E.L."/>
            <person name="Williams K.H."/>
            <person name="Hubbard S.S."/>
            <person name="Banfield J.F."/>
        </authorList>
    </citation>
    <scope>NUCLEOTIDE SEQUENCE [LARGE SCALE GENOMIC DNA]</scope>
</reference>
<dbReference type="PANTHER" id="PTHR13610:SF9">
    <property type="entry name" value="FI06469P"/>
    <property type="match status" value="1"/>
</dbReference>
<dbReference type="GO" id="GO:0031151">
    <property type="term" value="F:histone H3K79 methyltransferase activity"/>
    <property type="evidence" value="ECO:0007669"/>
    <property type="project" value="InterPro"/>
</dbReference>
<gene>
    <name evidence="6" type="ORF">A3D08_01350</name>
</gene>
<sequence length="193" mass="21905">MPTLDVLVFWIAEFGILTFLIWACIYISTLSFSALKHAPFVPTRVSTKPVIARARPRKDQTFIDLGSGDGRVVITAAKEFGLNAIGYEINPVLIFLSKLRARIAKTDVQFIRADLYDAGLCQRPALYRIHHQLPPIIYIFLLPRYMDHLGKKIIRSCPPGTVVISYGFVIPLLSDKLYTILKGKPFPTYYYKL</sequence>
<dbReference type="InterPro" id="IPR029063">
    <property type="entry name" value="SAM-dependent_MTases_sf"/>
</dbReference>
<evidence type="ECO:0000256" key="1">
    <source>
        <dbReference type="ARBA" id="ARBA00022603"/>
    </source>
</evidence>
<keyword evidence="4" id="KW-0472">Membrane</keyword>
<feature type="transmembrane region" description="Helical" evidence="4">
    <location>
        <begin position="6"/>
        <end position="27"/>
    </location>
</feature>
<feature type="domain" description="DOT1" evidence="5">
    <location>
        <begin position="50"/>
        <end position="103"/>
    </location>
</feature>
<evidence type="ECO:0000259" key="5">
    <source>
        <dbReference type="Pfam" id="PF08123"/>
    </source>
</evidence>
<evidence type="ECO:0000313" key="6">
    <source>
        <dbReference type="EMBL" id="OGK32063.1"/>
    </source>
</evidence>
<dbReference type="AlphaFoldDB" id="A0A1F7HLU0"/>
<proteinExistence type="predicted"/>
<dbReference type="SUPFAM" id="SSF53335">
    <property type="entry name" value="S-adenosyl-L-methionine-dependent methyltransferases"/>
    <property type="match status" value="1"/>
</dbReference>
<comment type="caution">
    <text evidence="6">The sequence shown here is derived from an EMBL/GenBank/DDBJ whole genome shotgun (WGS) entry which is preliminary data.</text>
</comment>
<keyword evidence="2" id="KW-0808">Transferase</keyword>
<keyword evidence="1" id="KW-0489">Methyltransferase</keyword>
<protein>
    <recommendedName>
        <fullName evidence="5">DOT1 domain-containing protein</fullName>
    </recommendedName>
</protein>
<evidence type="ECO:0000256" key="3">
    <source>
        <dbReference type="ARBA" id="ARBA00022691"/>
    </source>
</evidence>
<keyword evidence="4" id="KW-1133">Transmembrane helix</keyword>
<keyword evidence="4" id="KW-0812">Transmembrane</keyword>
<dbReference type="PANTHER" id="PTHR13610">
    <property type="entry name" value="METHYLTRANSFERASE DOMAIN-CONTAINING PROTEIN"/>
    <property type="match status" value="1"/>
</dbReference>
<dbReference type="Pfam" id="PF08123">
    <property type="entry name" value="DOT1"/>
    <property type="match status" value="1"/>
</dbReference>
<dbReference type="InterPro" id="IPR025789">
    <property type="entry name" value="DOT1_dom"/>
</dbReference>
<evidence type="ECO:0000256" key="4">
    <source>
        <dbReference type="SAM" id="Phobius"/>
    </source>
</evidence>
<accession>A0A1F7HLU0</accession>
<evidence type="ECO:0000313" key="7">
    <source>
        <dbReference type="Proteomes" id="UP000178098"/>
    </source>
</evidence>
<keyword evidence="3" id="KW-0949">S-adenosyl-L-methionine</keyword>
<dbReference type="Gene3D" id="3.40.50.150">
    <property type="entry name" value="Vaccinia Virus protein VP39"/>
    <property type="match status" value="1"/>
</dbReference>
<organism evidence="6 7">
    <name type="scientific">Candidatus Roizmanbacteria bacterium RIFCSPHIGHO2_02_FULL_43_11</name>
    <dbReference type="NCBI Taxonomy" id="1802043"/>
    <lineage>
        <taxon>Bacteria</taxon>
        <taxon>Candidatus Roizmaniibacteriota</taxon>
    </lineage>
</organism>
<evidence type="ECO:0000256" key="2">
    <source>
        <dbReference type="ARBA" id="ARBA00022679"/>
    </source>
</evidence>
<dbReference type="InterPro" id="IPR026170">
    <property type="entry name" value="FAM173A/B"/>
</dbReference>
<dbReference type="EMBL" id="MFZT01000002">
    <property type="protein sequence ID" value="OGK32063.1"/>
    <property type="molecule type" value="Genomic_DNA"/>
</dbReference>
<name>A0A1F7HLU0_9BACT</name>
<dbReference type="Proteomes" id="UP000178098">
    <property type="component" value="Unassembled WGS sequence"/>
</dbReference>